<keyword evidence="2" id="KW-1185">Reference proteome</keyword>
<dbReference type="Proteomes" id="UP000278807">
    <property type="component" value="Unassembled WGS sequence"/>
</dbReference>
<reference evidence="1 2" key="2">
    <citation type="submission" date="2018-11" db="EMBL/GenBank/DDBJ databases">
        <authorList>
            <consortium name="Pathogen Informatics"/>
        </authorList>
    </citation>
    <scope>NUCLEOTIDE SEQUENCE [LARGE SCALE GENOMIC DNA]</scope>
</reference>
<name>A0A0R3T0X6_RODNA</name>
<accession>A0A0R3T0X6</accession>
<evidence type="ECO:0000313" key="3">
    <source>
        <dbReference type="WBParaSite" id="HNAJ_0000049801-mRNA-1"/>
    </source>
</evidence>
<evidence type="ECO:0000313" key="2">
    <source>
        <dbReference type="Proteomes" id="UP000278807"/>
    </source>
</evidence>
<organism evidence="3">
    <name type="scientific">Rodentolepis nana</name>
    <name type="common">Dwarf tapeworm</name>
    <name type="synonym">Hymenolepis nana</name>
    <dbReference type="NCBI Taxonomy" id="102285"/>
    <lineage>
        <taxon>Eukaryota</taxon>
        <taxon>Metazoa</taxon>
        <taxon>Spiralia</taxon>
        <taxon>Lophotrochozoa</taxon>
        <taxon>Platyhelminthes</taxon>
        <taxon>Cestoda</taxon>
        <taxon>Eucestoda</taxon>
        <taxon>Cyclophyllidea</taxon>
        <taxon>Hymenolepididae</taxon>
        <taxon>Rodentolepis</taxon>
    </lineage>
</organism>
<gene>
    <name evidence="1" type="ORF">HNAJ_LOCUS499</name>
</gene>
<sequence length="52" mass="5710">MIGIAFKMGNGMRRHGVVTGIAENSLHKGSVTSYKGKKSFVLKRNICQVLVF</sequence>
<reference evidence="3" key="1">
    <citation type="submission" date="2017-02" db="UniProtKB">
        <authorList>
            <consortium name="WormBaseParasite"/>
        </authorList>
    </citation>
    <scope>IDENTIFICATION</scope>
</reference>
<dbReference type="EMBL" id="UZAE01000138">
    <property type="protein sequence ID" value="VDN96358.1"/>
    <property type="molecule type" value="Genomic_DNA"/>
</dbReference>
<proteinExistence type="predicted"/>
<dbReference type="AlphaFoldDB" id="A0A0R3T0X6"/>
<protein>
    <submittedName>
        <fullName evidence="3">Transposase</fullName>
    </submittedName>
</protein>
<evidence type="ECO:0000313" key="1">
    <source>
        <dbReference type="EMBL" id="VDN96358.1"/>
    </source>
</evidence>
<dbReference type="WBParaSite" id="HNAJ_0000049801-mRNA-1">
    <property type="protein sequence ID" value="HNAJ_0000049801-mRNA-1"/>
    <property type="gene ID" value="HNAJ_0000049801"/>
</dbReference>